<name>A0AA94EJQ0_9PSED</name>
<sequence length="164" mass="18178">MGEGRPWNVQMTKVEYNSANGYKDFYLKMSVQDSVEHGIDKTAVGRVLLMYGPIVESGIGLAITDLGWGEFALLPAKYDGVLYPDETIEYESTLEQMLADMTGLTLEELEQWMESESQEITDDGLVVGHVVNFRSETPAAVMNRVVGRTGEYTANVGVIDLDDE</sequence>
<comment type="caution">
    <text evidence="1">The sequence shown here is derived from an EMBL/GenBank/DDBJ whole genome shotgun (WGS) entry which is preliminary data.</text>
</comment>
<evidence type="ECO:0000313" key="2">
    <source>
        <dbReference type="Proteomes" id="UP000288002"/>
    </source>
</evidence>
<gene>
    <name evidence="1" type="ORF">A9HBioS_4547</name>
</gene>
<reference evidence="1 2" key="1">
    <citation type="submission" date="2016-10" db="EMBL/GenBank/DDBJ databases">
        <title>Search of new enzymes for the oxidation of sulfur compounds.</title>
        <authorList>
            <person name="Novo A."/>
            <person name="Moreira I.S."/>
            <person name="Castro P.M."/>
        </authorList>
    </citation>
    <scope>NUCLEOTIDE SEQUENCE [LARGE SCALE GENOMIC DNA]</scope>
    <source>
        <strain evidence="1 2">A9</strain>
    </source>
</reference>
<proteinExistence type="predicted"/>
<organism evidence="1 2">
    <name type="scientific">Pseudomonas koreensis</name>
    <dbReference type="NCBI Taxonomy" id="198620"/>
    <lineage>
        <taxon>Bacteria</taxon>
        <taxon>Pseudomonadati</taxon>
        <taxon>Pseudomonadota</taxon>
        <taxon>Gammaproteobacteria</taxon>
        <taxon>Pseudomonadales</taxon>
        <taxon>Pseudomonadaceae</taxon>
        <taxon>Pseudomonas</taxon>
    </lineage>
</organism>
<dbReference type="EMBL" id="MKWS01000018">
    <property type="protein sequence ID" value="RVD75427.1"/>
    <property type="molecule type" value="Genomic_DNA"/>
</dbReference>
<accession>A0AA94EJQ0</accession>
<dbReference type="Proteomes" id="UP000288002">
    <property type="component" value="Unassembled WGS sequence"/>
</dbReference>
<protein>
    <submittedName>
        <fullName evidence="1">Uncharacterized protein</fullName>
    </submittedName>
</protein>
<dbReference type="AlphaFoldDB" id="A0AA94EJQ0"/>
<evidence type="ECO:0000313" key="1">
    <source>
        <dbReference type="EMBL" id="RVD75427.1"/>
    </source>
</evidence>